<dbReference type="Proteomes" id="UP001197114">
    <property type="component" value="Unassembled WGS sequence"/>
</dbReference>
<accession>A0ABS6YGX3</accession>
<evidence type="ECO:0000313" key="2">
    <source>
        <dbReference type="EMBL" id="MBW5420664.1"/>
    </source>
</evidence>
<organism evidence="2 3">
    <name type="scientific">Streptomyces anatolicus</name>
    <dbReference type="NCBI Taxonomy" id="2675858"/>
    <lineage>
        <taxon>Bacteria</taxon>
        <taxon>Bacillati</taxon>
        <taxon>Actinomycetota</taxon>
        <taxon>Actinomycetes</taxon>
        <taxon>Kitasatosporales</taxon>
        <taxon>Streptomycetaceae</taxon>
        <taxon>Streptomyces</taxon>
    </lineage>
</organism>
<dbReference type="RefSeq" id="WP_219687209.1">
    <property type="nucleotide sequence ID" value="NZ_WMBF01000016.1"/>
</dbReference>
<evidence type="ECO:0000313" key="3">
    <source>
        <dbReference type="Proteomes" id="UP001197114"/>
    </source>
</evidence>
<feature type="signal peptide" evidence="1">
    <location>
        <begin position="1"/>
        <end position="28"/>
    </location>
</feature>
<proteinExistence type="predicted"/>
<reference evidence="2 3" key="1">
    <citation type="submission" date="2019-11" db="EMBL/GenBank/DDBJ databases">
        <authorList>
            <person name="Ay H."/>
        </authorList>
    </citation>
    <scope>NUCLEOTIDE SEQUENCE [LARGE SCALE GENOMIC DNA]</scope>
    <source>
        <strain evidence="2 3">BG9H</strain>
    </source>
</reference>
<name>A0ABS6YGX3_9ACTN</name>
<comment type="caution">
    <text evidence="2">The sequence shown here is derived from an EMBL/GenBank/DDBJ whole genome shotgun (WGS) entry which is preliminary data.</text>
</comment>
<gene>
    <name evidence="2" type="ORF">GKQ77_03645</name>
</gene>
<dbReference type="EMBL" id="WMBF01000016">
    <property type="protein sequence ID" value="MBW5420664.1"/>
    <property type="molecule type" value="Genomic_DNA"/>
</dbReference>
<keyword evidence="1" id="KW-0732">Signal</keyword>
<feature type="chain" id="PRO_5045959858" evidence="1">
    <location>
        <begin position="29"/>
        <end position="60"/>
    </location>
</feature>
<sequence length="60" mass="6249">MTVNAHRVVGVAAPFVLALAALAVPAQAAAGSHQGGQVHETSCTSPGKKLICDKRWTRLR</sequence>
<protein>
    <submittedName>
        <fullName evidence="2">Uncharacterized protein</fullName>
    </submittedName>
</protein>
<keyword evidence="3" id="KW-1185">Reference proteome</keyword>
<evidence type="ECO:0000256" key="1">
    <source>
        <dbReference type="SAM" id="SignalP"/>
    </source>
</evidence>